<dbReference type="GO" id="GO:0000387">
    <property type="term" value="P:spliceosomal snRNP assembly"/>
    <property type="evidence" value="ECO:0007669"/>
    <property type="project" value="InterPro"/>
</dbReference>
<comment type="similarity">
    <text evidence="1">Belongs to the gemin-2 family.</text>
</comment>
<dbReference type="PANTHER" id="PTHR12794:SF0">
    <property type="entry name" value="GEM-ASSOCIATED PROTEIN 2"/>
    <property type="match status" value="1"/>
</dbReference>
<evidence type="ECO:0000256" key="2">
    <source>
        <dbReference type="SAM" id="MobiDB-lite"/>
    </source>
</evidence>
<organism evidence="3 4">
    <name type="scientific">Lactarius akahatsu</name>
    <dbReference type="NCBI Taxonomy" id="416441"/>
    <lineage>
        <taxon>Eukaryota</taxon>
        <taxon>Fungi</taxon>
        <taxon>Dikarya</taxon>
        <taxon>Basidiomycota</taxon>
        <taxon>Agaricomycotina</taxon>
        <taxon>Agaricomycetes</taxon>
        <taxon>Russulales</taxon>
        <taxon>Russulaceae</taxon>
        <taxon>Lactarius</taxon>
    </lineage>
</organism>
<dbReference type="AlphaFoldDB" id="A0AAD4LP32"/>
<feature type="region of interest" description="Disordered" evidence="2">
    <location>
        <begin position="275"/>
        <end position="313"/>
    </location>
</feature>
<comment type="caution">
    <text evidence="3">The sequence shown here is derived from an EMBL/GenBank/DDBJ whole genome shotgun (WGS) entry which is preliminary data.</text>
</comment>
<sequence length="349" mass="39247">MAPPKKRKHENECDDDDEATYGLRQTLPVANLPIDFDGEPLDGMQYLFLVRRDARKLPGVKHVANPYAFIPPQPAQSICHAKAAPLLPCKEWRSKFERHFHNFRGNMSQPVIRPRQPGPVPRMVPEKKSRDAWWAFLEGAPESVWNPPKIAGQGKDRVGQCGIAAQQPRDTSPSDTAPWRPRELSPAMLSQVDHRFSLHLVMYFTHWFNLYLGSLDSNSNSTTTHAPTDVHMRWVFALLTRIDLFCSADEIDSLRSLARTCLALISVVRRAKIESGSAPPSAPCEHEDGETTETGSTAEAEVTVDPSSSERSPKTLSERSMWVVFCAITNIWGQRDLWDEAEQALSQLL</sequence>
<dbReference type="GO" id="GO:0032797">
    <property type="term" value="C:SMN complex"/>
    <property type="evidence" value="ECO:0007669"/>
    <property type="project" value="TreeGrafter"/>
</dbReference>
<dbReference type="Proteomes" id="UP001201163">
    <property type="component" value="Unassembled WGS sequence"/>
</dbReference>
<evidence type="ECO:0000313" key="3">
    <source>
        <dbReference type="EMBL" id="KAH8999139.1"/>
    </source>
</evidence>
<dbReference type="Gene3D" id="1.20.58.1070">
    <property type="match status" value="1"/>
</dbReference>
<dbReference type="Pfam" id="PF04938">
    <property type="entry name" value="SIP1"/>
    <property type="match status" value="1"/>
</dbReference>
<dbReference type="PANTHER" id="PTHR12794">
    <property type="entry name" value="GEMIN2"/>
    <property type="match status" value="1"/>
</dbReference>
<evidence type="ECO:0000313" key="4">
    <source>
        <dbReference type="Proteomes" id="UP001201163"/>
    </source>
</evidence>
<feature type="compositionally biased region" description="Low complexity" evidence="2">
    <location>
        <begin position="292"/>
        <end position="304"/>
    </location>
</feature>
<protein>
    <submittedName>
        <fullName evidence="3">Uncharacterized protein</fullName>
    </submittedName>
</protein>
<dbReference type="GO" id="GO:0005634">
    <property type="term" value="C:nucleus"/>
    <property type="evidence" value="ECO:0007669"/>
    <property type="project" value="TreeGrafter"/>
</dbReference>
<gene>
    <name evidence="3" type="ORF">EDB92DRAFT_1832628</name>
</gene>
<keyword evidence="4" id="KW-1185">Reference proteome</keyword>
<reference evidence="3" key="1">
    <citation type="submission" date="2022-01" db="EMBL/GenBank/DDBJ databases">
        <title>Comparative genomics reveals a dynamic genome evolution in the ectomycorrhizal milk-cap (Lactarius) mushrooms.</title>
        <authorList>
            <consortium name="DOE Joint Genome Institute"/>
            <person name="Lebreton A."/>
            <person name="Tang N."/>
            <person name="Kuo A."/>
            <person name="LaButti K."/>
            <person name="Drula E."/>
            <person name="Barry K."/>
            <person name="Clum A."/>
            <person name="Lipzen A."/>
            <person name="Mousain D."/>
            <person name="Ng V."/>
            <person name="Wang R."/>
            <person name="Wang X."/>
            <person name="Dai Y."/>
            <person name="Henrissat B."/>
            <person name="Grigoriev I.V."/>
            <person name="Guerin-Laguette A."/>
            <person name="Yu F."/>
            <person name="Martin F.M."/>
        </authorList>
    </citation>
    <scope>NUCLEOTIDE SEQUENCE</scope>
    <source>
        <strain evidence="3">QP</strain>
    </source>
</reference>
<proteinExistence type="inferred from homology"/>
<name>A0AAD4LP32_9AGAM</name>
<dbReference type="EMBL" id="JAKELL010000004">
    <property type="protein sequence ID" value="KAH8999139.1"/>
    <property type="molecule type" value="Genomic_DNA"/>
</dbReference>
<evidence type="ECO:0000256" key="1">
    <source>
        <dbReference type="ARBA" id="ARBA00025758"/>
    </source>
</evidence>
<accession>A0AAD4LP32</accession>
<dbReference type="InterPro" id="IPR035426">
    <property type="entry name" value="Gemin2/Brr1"/>
</dbReference>